<evidence type="ECO:0000313" key="3">
    <source>
        <dbReference type="Proteomes" id="UP001209540"/>
    </source>
</evidence>
<reference evidence="2" key="1">
    <citation type="journal article" date="2022" name="IScience">
        <title>Evolution of zygomycete secretomes and the origins of terrestrial fungal ecologies.</title>
        <authorList>
            <person name="Chang Y."/>
            <person name="Wang Y."/>
            <person name="Mondo S."/>
            <person name="Ahrendt S."/>
            <person name="Andreopoulos W."/>
            <person name="Barry K."/>
            <person name="Beard J."/>
            <person name="Benny G.L."/>
            <person name="Blankenship S."/>
            <person name="Bonito G."/>
            <person name="Cuomo C."/>
            <person name="Desiro A."/>
            <person name="Gervers K.A."/>
            <person name="Hundley H."/>
            <person name="Kuo A."/>
            <person name="LaButti K."/>
            <person name="Lang B.F."/>
            <person name="Lipzen A."/>
            <person name="O'Donnell K."/>
            <person name="Pangilinan J."/>
            <person name="Reynolds N."/>
            <person name="Sandor L."/>
            <person name="Smith M.E."/>
            <person name="Tsang A."/>
            <person name="Grigoriev I.V."/>
            <person name="Stajich J.E."/>
            <person name="Spatafora J.W."/>
        </authorList>
    </citation>
    <scope>NUCLEOTIDE SEQUENCE</scope>
    <source>
        <strain evidence="2">RSA 2281</strain>
    </source>
</reference>
<gene>
    <name evidence="2" type="ORF">BDA99DRAFT_529305</name>
</gene>
<dbReference type="AlphaFoldDB" id="A0AAD5JKZ9"/>
<sequence length="149" mass="16831">MRSFITTSLLLVFLSMLNAITLATHFMAPTQFEQWETGTKVKIYLKGGNSTSADLKLVDTGGFLLKNLGYIAKDFDYKDEQVFEFLVWDELPPGNTYQLAFHPRLNSGMAATAFSHVFTIVNNKHKKVMSQGEDTKGHDEGYYFISEAM</sequence>
<keyword evidence="3" id="KW-1185">Reference proteome</keyword>
<protein>
    <submittedName>
        <fullName evidence="2">Uncharacterized protein</fullName>
    </submittedName>
</protein>
<evidence type="ECO:0000313" key="2">
    <source>
        <dbReference type="EMBL" id="KAI9244301.1"/>
    </source>
</evidence>
<proteinExistence type="predicted"/>
<feature type="chain" id="PRO_5042095902" evidence="1">
    <location>
        <begin position="24"/>
        <end position="149"/>
    </location>
</feature>
<keyword evidence="1" id="KW-0732">Signal</keyword>
<organism evidence="2 3">
    <name type="scientific">Phascolomyces articulosus</name>
    <dbReference type="NCBI Taxonomy" id="60185"/>
    <lineage>
        <taxon>Eukaryota</taxon>
        <taxon>Fungi</taxon>
        <taxon>Fungi incertae sedis</taxon>
        <taxon>Mucoromycota</taxon>
        <taxon>Mucoromycotina</taxon>
        <taxon>Mucoromycetes</taxon>
        <taxon>Mucorales</taxon>
        <taxon>Lichtheimiaceae</taxon>
        <taxon>Phascolomyces</taxon>
    </lineage>
</organism>
<dbReference type="Proteomes" id="UP001209540">
    <property type="component" value="Unassembled WGS sequence"/>
</dbReference>
<name>A0AAD5JKZ9_9FUNG</name>
<comment type="caution">
    <text evidence="2">The sequence shown here is derived from an EMBL/GenBank/DDBJ whole genome shotgun (WGS) entry which is preliminary data.</text>
</comment>
<evidence type="ECO:0000256" key="1">
    <source>
        <dbReference type="SAM" id="SignalP"/>
    </source>
</evidence>
<feature type="signal peptide" evidence="1">
    <location>
        <begin position="1"/>
        <end position="23"/>
    </location>
</feature>
<dbReference type="EMBL" id="JAIXMP010000061">
    <property type="protein sequence ID" value="KAI9244301.1"/>
    <property type="molecule type" value="Genomic_DNA"/>
</dbReference>
<reference evidence="2" key="2">
    <citation type="submission" date="2023-02" db="EMBL/GenBank/DDBJ databases">
        <authorList>
            <consortium name="DOE Joint Genome Institute"/>
            <person name="Mondo S.J."/>
            <person name="Chang Y."/>
            <person name="Wang Y."/>
            <person name="Ahrendt S."/>
            <person name="Andreopoulos W."/>
            <person name="Barry K."/>
            <person name="Beard J."/>
            <person name="Benny G.L."/>
            <person name="Blankenship S."/>
            <person name="Bonito G."/>
            <person name="Cuomo C."/>
            <person name="Desiro A."/>
            <person name="Gervers K.A."/>
            <person name="Hundley H."/>
            <person name="Kuo A."/>
            <person name="LaButti K."/>
            <person name="Lang B.F."/>
            <person name="Lipzen A."/>
            <person name="O'Donnell K."/>
            <person name="Pangilinan J."/>
            <person name="Reynolds N."/>
            <person name="Sandor L."/>
            <person name="Smith M.W."/>
            <person name="Tsang A."/>
            <person name="Grigoriev I.V."/>
            <person name="Stajich J.E."/>
            <person name="Spatafora J.W."/>
        </authorList>
    </citation>
    <scope>NUCLEOTIDE SEQUENCE</scope>
    <source>
        <strain evidence="2">RSA 2281</strain>
    </source>
</reference>
<accession>A0AAD5JKZ9</accession>